<feature type="chain" id="PRO_5017058906" evidence="2">
    <location>
        <begin position="20"/>
        <end position="115"/>
    </location>
</feature>
<evidence type="ECO:0000313" key="4">
    <source>
        <dbReference type="Proteomes" id="UP000252893"/>
    </source>
</evidence>
<sequence length="115" mass="12560">MLFLLAFMMLQFCAFQMSAQAYTFPVTPINEATTTHSTAHKTTEHGQSHKDMPSDQHHSKKGMACSVSGCVVPVPVPPVMTQLDLIPRVLTVPYMQALHGLPPALSDRPPISVFA</sequence>
<keyword evidence="2" id="KW-0732">Signal</keyword>
<proteinExistence type="predicted"/>
<dbReference type="AlphaFoldDB" id="A0A366E7Y6"/>
<gene>
    <name evidence="3" type="ORF">DFR47_102379</name>
</gene>
<organism evidence="3 4">
    <name type="scientific">Pseudochrobactrum asaccharolyticum</name>
    <dbReference type="NCBI Taxonomy" id="354351"/>
    <lineage>
        <taxon>Bacteria</taxon>
        <taxon>Pseudomonadati</taxon>
        <taxon>Pseudomonadota</taxon>
        <taxon>Alphaproteobacteria</taxon>
        <taxon>Hyphomicrobiales</taxon>
        <taxon>Brucellaceae</taxon>
        <taxon>Pseudochrobactrum</taxon>
    </lineage>
</organism>
<evidence type="ECO:0000256" key="1">
    <source>
        <dbReference type="SAM" id="MobiDB-lite"/>
    </source>
</evidence>
<dbReference type="EMBL" id="QNRH01000002">
    <property type="protein sequence ID" value="RBO97594.1"/>
    <property type="molecule type" value="Genomic_DNA"/>
</dbReference>
<dbReference type="Proteomes" id="UP000252893">
    <property type="component" value="Unassembled WGS sequence"/>
</dbReference>
<feature type="region of interest" description="Disordered" evidence="1">
    <location>
        <begin position="35"/>
        <end position="59"/>
    </location>
</feature>
<name>A0A366E7Y6_9HYPH</name>
<comment type="caution">
    <text evidence="3">The sequence shown here is derived from an EMBL/GenBank/DDBJ whole genome shotgun (WGS) entry which is preliminary data.</text>
</comment>
<protein>
    <submittedName>
        <fullName evidence="3">Uncharacterized protein</fullName>
    </submittedName>
</protein>
<feature type="signal peptide" evidence="2">
    <location>
        <begin position="1"/>
        <end position="19"/>
    </location>
</feature>
<evidence type="ECO:0000313" key="3">
    <source>
        <dbReference type="EMBL" id="RBO97594.1"/>
    </source>
</evidence>
<accession>A0A366E7Y6</accession>
<feature type="compositionally biased region" description="Basic and acidic residues" evidence="1">
    <location>
        <begin position="41"/>
        <end position="57"/>
    </location>
</feature>
<reference evidence="3 4" key="1">
    <citation type="submission" date="2018-06" db="EMBL/GenBank/DDBJ databases">
        <title>Genomic Encyclopedia of Type Strains, Phase IV (KMG-IV): sequencing the most valuable type-strain genomes for metagenomic binning, comparative biology and taxonomic classification.</title>
        <authorList>
            <person name="Goeker M."/>
        </authorList>
    </citation>
    <scope>NUCLEOTIDE SEQUENCE [LARGE SCALE GENOMIC DNA]</scope>
    <source>
        <strain evidence="3 4">DSM 25619</strain>
    </source>
</reference>
<evidence type="ECO:0000256" key="2">
    <source>
        <dbReference type="SAM" id="SignalP"/>
    </source>
</evidence>
<keyword evidence="4" id="KW-1185">Reference proteome</keyword>